<dbReference type="EMBL" id="JAGMVJ010000010">
    <property type="protein sequence ID" value="KAH7087227.1"/>
    <property type="molecule type" value="Genomic_DNA"/>
</dbReference>
<reference evidence="3" key="1">
    <citation type="journal article" date="2021" name="Nat. Commun.">
        <title>Genetic determinants of endophytism in the Arabidopsis root mycobiome.</title>
        <authorList>
            <person name="Mesny F."/>
            <person name="Miyauchi S."/>
            <person name="Thiergart T."/>
            <person name="Pickel B."/>
            <person name="Atanasova L."/>
            <person name="Karlsson M."/>
            <person name="Huettel B."/>
            <person name="Barry K.W."/>
            <person name="Haridas S."/>
            <person name="Chen C."/>
            <person name="Bauer D."/>
            <person name="Andreopoulos W."/>
            <person name="Pangilinan J."/>
            <person name="LaButti K."/>
            <person name="Riley R."/>
            <person name="Lipzen A."/>
            <person name="Clum A."/>
            <person name="Drula E."/>
            <person name="Henrissat B."/>
            <person name="Kohler A."/>
            <person name="Grigoriev I.V."/>
            <person name="Martin F.M."/>
            <person name="Hacquard S."/>
        </authorList>
    </citation>
    <scope>NUCLEOTIDE SEQUENCE</scope>
    <source>
        <strain evidence="3">MPI-SDFR-AT-0120</strain>
    </source>
</reference>
<dbReference type="OrthoDB" id="2985014at2759"/>
<gene>
    <name evidence="3" type="ORF">FB567DRAFT_62881</name>
</gene>
<dbReference type="CDD" id="cd14688">
    <property type="entry name" value="bZIP_YAP"/>
    <property type="match status" value="1"/>
</dbReference>
<evidence type="ECO:0000256" key="2">
    <source>
        <dbReference type="SAM" id="MobiDB-lite"/>
    </source>
</evidence>
<proteinExistence type="predicted"/>
<accession>A0A8K0R482</accession>
<sequence length="375" mass="42944">MSGSEQRNAATPSHGPTVQEKMNPDKLARKRALDRKAQQAARNRSKLTIANLQFQVDQLNNALVNETSRLESLLQQSRHETERVRAENQALQLQLDNALSRSCRRTALDRRATEGVEPVLGPPSVSAFNLRPFESLPWNSEPTCQSDKILQDYVARARCQIHATMDIFLSEQPDVSGLLTRARSTDQHVSSVVSDVVLAYAEIDTLPKKAACLYVMYKLLNWLIYRTKTTYDQIPPWLRPVPLQFQIPHPAWIDRIPWPNARVYLIQNPTISFDDFASSYSSSFDLYWPYEELHVLLSLSQTVSLRPEAAFNDWFPLRRDSGARKNPSTEDAVLNPVFEQHLRRLENWSVSDKFRRNFPALGVIIDNDSRLDFQG</sequence>
<dbReference type="Pfam" id="PF11905">
    <property type="entry name" value="DUF3425"/>
    <property type="match status" value="1"/>
</dbReference>
<dbReference type="Proteomes" id="UP000813461">
    <property type="component" value="Unassembled WGS sequence"/>
</dbReference>
<evidence type="ECO:0000256" key="1">
    <source>
        <dbReference type="SAM" id="Coils"/>
    </source>
</evidence>
<feature type="compositionally biased region" description="Polar residues" evidence="2">
    <location>
        <begin position="1"/>
        <end position="16"/>
    </location>
</feature>
<dbReference type="AlphaFoldDB" id="A0A8K0R482"/>
<evidence type="ECO:0008006" key="5">
    <source>
        <dbReference type="Google" id="ProtNLM"/>
    </source>
</evidence>
<dbReference type="PANTHER" id="PTHR37012">
    <property type="entry name" value="B-ZIP TRANSCRIPTION FACTOR (EUROFUNG)-RELATED"/>
    <property type="match status" value="1"/>
</dbReference>
<feature type="region of interest" description="Disordered" evidence="2">
    <location>
        <begin position="1"/>
        <end position="43"/>
    </location>
</feature>
<keyword evidence="1" id="KW-0175">Coiled coil</keyword>
<name>A0A8K0R482_9PLEO</name>
<dbReference type="InterPro" id="IPR021833">
    <property type="entry name" value="DUF3425"/>
</dbReference>
<protein>
    <recommendedName>
        <fullName evidence="5">BZIP transcription factor</fullName>
    </recommendedName>
</protein>
<evidence type="ECO:0000313" key="3">
    <source>
        <dbReference type="EMBL" id="KAH7087227.1"/>
    </source>
</evidence>
<comment type="caution">
    <text evidence="3">The sequence shown here is derived from an EMBL/GenBank/DDBJ whole genome shotgun (WGS) entry which is preliminary data.</text>
</comment>
<evidence type="ECO:0000313" key="4">
    <source>
        <dbReference type="Proteomes" id="UP000813461"/>
    </source>
</evidence>
<feature type="coiled-coil region" evidence="1">
    <location>
        <begin position="49"/>
        <end position="101"/>
    </location>
</feature>
<keyword evidence="4" id="KW-1185">Reference proteome</keyword>
<organism evidence="3 4">
    <name type="scientific">Paraphoma chrysanthemicola</name>
    <dbReference type="NCBI Taxonomy" id="798071"/>
    <lineage>
        <taxon>Eukaryota</taxon>
        <taxon>Fungi</taxon>
        <taxon>Dikarya</taxon>
        <taxon>Ascomycota</taxon>
        <taxon>Pezizomycotina</taxon>
        <taxon>Dothideomycetes</taxon>
        <taxon>Pleosporomycetidae</taxon>
        <taxon>Pleosporales</taxon>
        <taxon>Pleosporineae</taxon>
        <taxon>Phaeosphaeriaceae</taxon>
        <taxon>Paraphoma</taxon>
    </lineage>
</organism>